<dbReference type="AlphaFoldDB" id="A0A1I3GHK7"/>
<dbReference type="STRING" id="1125876.SAMN05443292_1847"/>
<reference evidence="1 2" key="1">
    <citation type="submission" date="2016-10" db="EMBL/GenBank/DDBJ databases">
        <authorList>
            <person name="de Groot N.N."/>
        </authorList>
    </citation>
    <scope>NUCLEOTIDE SEQUENCE [LARGE SCALE GENOMIC DNA]</scope>
    <source>
        <strain evidence="1 2">DSM 26000</strain>
    </source>
</reference>
<evidence type="ECO:0000313" key="2">
    <source>
        <dbReference type="Proteomes" id="UP000198931"/>
    </source>
</evidence>
<sequence>MKNQRSLQRFSPLKQKIDELKKNNSRFKRVYKEYEFMSDELWDMETSLDISVSDDFLNAVTTQTNYLEEEIDGWLKSETDQNPI</sequence>
<dbReference type="RefSeq" id="WP_090079893.1">
    <property type="nucleotide sequence ID" value="NZ_FOQT01000003.1"/>
</dbReference>
<dbReference type="EMBL" id="FOQT01000003">
    <property type="protein sequence ID" value="SFI22917.1"/>
    <property type="molecule type" value="Genomic_DNA"/>
</dbReference>
<dbReference type="Proteomes" id="UP000198931">
    <property type="component" value="Unassembled WGS sequence"/>
</dbReference>
<name>A0A1I3GHK7_9FLAO</name>
<organism evidence="1 2">
    <name type="scientific">Halpernia frigidisoli</name>
    <dbReference type="NCBI Taxonomy" id="1125876"/>
    <lineage>
        <taxon>Bacteria</taxon>
        <taxon>Pseudomonadati</taxon>
        <taxon>Bacteroidota</taxon>
        <taxon>Flavobacteriia</taxon>
        <taxon>Flavobacteriales</taxon>
        <taxon>Weeksellaceae</taxon>
        <taxon>Chryseobacterium group</taxon>
        <taxon>Halpernia</taxon>
    </lineage>
</organism>
<dbReference type="InterPro" id="IPR038444">
    <property type="entry name" value="DUF465_sf"/>
</dbReference>
<keyword evidence="2" id="KW-1185">Reference proteome</keyword>
<dbReference type="Gene3D" id="6.10.280.50">
    <property type="match status" value="1"/>
</dbReference>
<gene>
    <name evidence="1" type="ORF">SAMN05443292_1847</name>
</gene>
<accession>A0A1I3GHK7</accession>
<proteinExistence type="predicted"/>
<protein>
    <submittedName>
        <fullName evidence="1">Uncharacterized protein</fullName>
    </submittedName>
</protein>
<evidence type="ECO:0000313" key="1">
    <source>
        <dbReference type="EMBL" id="SFI22917.1"/>
    </source>
</evidence>
<dbReference type="OrthoDB" id="1270588at2"/>